<gene>
    <name evidence="1" type="ORF">H8E29_08905</name>
</gene>
<comment type="caution">
    <text evidence="1">The sequence shown here is derived from an EMBL/GenBank/DDBJ whole genome shotgun (WGS) entry which is preliminary data.</text>
</comment>
<accession>A0A8J6TIX7</accession>
<name>A0A8J6TIX7_9CHLR</name>
<dbReference type="AlphaFoldDB" id="A0A8J6TIX7"/>
<evidence type="ECO:0000313" key="1">
    <source>
        <dbReference type="EMBL" id="MBC8335369.1"/>
    </source>
</evidence>
<dbReference type="EMBL" id="JACNJN010000105">
    <property type="protein sequence ID" value="MBC8335369.1"/>
    <property type="molecule type" value="Genomic_DNA"/>
</dbReference>
<dbReference type="Proteomes" id="UP000614469">
    <property type="component" value="Unassembled WGS sequence"/>
</dbReference>
<sequence length="141" mass="15760">MANAPLFAGLVVDEFDRAVESALVGSEPCYVVDDDGFRRHIPAEQIDRQVLKKMGELIEGHEDILGEQTAKMLGQDDIFSRAMIQNQIENIEEQFETILKSGIPEEGRSYMGMMGFKIVINVHGEVVRLDQPEGPPGDERD</sequence>
<proteinExistence type="predicted"/>
<evidence type="ECO:0000313" key="2">
    <source>
        <dbReference type="Proteomes" id="UP000614469"/>
    </source>
</evidence>
<reference evidence="1 2" key="1">
    <citation type="submission" date="2020-08" db="EMBL/GenBank/DDBJ databases">
        <title>Bridging the membrane lipid divide: bacteria of the FCB group superphylum have the potential to synthesize archaeal ether lipids.</title>
        <authorList>
            <person name="Villanueva L."/>
            <person name="Von Meijenfeldt F.A.B."/>
            <person name="Westbye A.B."/>
            <person name="Yadav S."/>
            <person name="Hopmans E.C."/>
            <person name="Dutilh B.E."/>
            <person name="Sinninghe Damste J.S."/>
        </authorList>
    </citation>
    <scope>NUCLEOTIDE SEQUENCE [LARGE SCALE GENOMIC DNA]</scope>
    <source>
        <strain evidence="1">NIOZ-UU36</strain>
    </source>
</reference>
<organism evidence="1 2">
    <name type="scientific">Candidatus Desulfolinea nitratireducens</name>
    <dbReference type="NCBI Taxonomy" id="2841698"/>
    <lineage>
        <taxon>Bacteria</taxon>
        <taxon>Bacillati</taxon>
        <taxon>Chloroflexota</taxon>
        <taxon>Anaerolineae</taxon>
        <taxon>Anaerolineales</taxon>
        <taxon>Anaerolineales incertae sedis</taxon>
        <taxon>Candidatus Desulfolinea</taxon>
    </lineage>
</organism>
<protein>
    <submittedName>
        <fullName evidence="1">Uncharacterized protein</fullName>
    </submittedName>
</protein>